<evidence type="ECO:0000313" key="3">
    <source>
        <dbReference type="EMBL" id="WOC32188.1"/>
    </source>
</evidence>
<evidence type="ECO:0000256" key="1">
    <source>
        <dbReference type="SAM" id="MobiDB-lite"/>
    </source>
</evidence>
<sequence length="515" mass="53533">MRHPKRTLIALLVCVVGLVAVLLGLHFAPSGDSSSSSSSLETTQLYSHKDSDLVSMTVKNAQGTYTIVPDKEATAKAASEAAASASAAAASASSSGSSASSSASSSAAVQTVFKISELSGVSASSDTIETTAQDGYSLSALKTIGSAASLSDYGLDNPIASFTSTFSDGSSVTVLIGNETPLDTTARYIKLKDKDTIYAATLADNLLKGKNAYLSTQVTSIPTVSSASTTASGSAATAPSFSKIDVKNQSGSFGLARSGDDWTVNGRPADSSKVETLTSALSSISASSVEALDPTAEQLKKFGFNSPVSELTYTSASGTGTLLVGGQKPSDTSSADSDSTDSGTYEYVMLKGGRIVYAISVNGLPWLTQKAFDLQRLTLVSNTSADIAGVKLEGSGVDYQMVVTRTKDESSSTEDQPVYTYKTQCNGKKLSDETSYTKFFDKITGLQVLEDSTAAPSGSPAYTLTLNGYDAKVRHTYQFYKVNDRRYLVTADGQTFGLFNSTDVNALLAAAKAVK</sequence>
<accession>A0AA97H192</accession>
<evidence type="ECO:0000259" key="2">
    <source>
        <dbReference type="Pfam" id="PF14238"/>
    </source>
</evidence>
<reference evidence="4" key="1">
    <citation type="submission" date="2024-06" db="EMBL/GenBank/DDBJ databases">
        <title>Caproicibacterium argilliputei sp. nov, a novel caproic acid producing anaerobic bacterium isolated from pit mud.</title>
        <authorList>
            <person name="Zeng C."/>
        </authorList>
    </citation>
    <scope>NUCLEOTIDE SEQUENCE [LARGE SCALE GENOMIC DNA]</scope>
    <source>
        <strain evidence="4">ZCY20-5</strain>
    </source>
</reference>
<feature type="compositionally biased region" description="Low complexity" evidence="1">
    <location>
        <begin position="330"/>
        <end position="341"/>
    </location>
</feature>
<organism evidence="3 4">
    <name type="scientific">Caproicibacterium argilliputei</name>
    <dbReference type="NCBI Taxonomy" id="3030016"/>
    <lineage>
        <taxon>Bacteria</taxon>
        <taxon>Bacillati</taxon>
        <taxon>Bacillota</taxon>
        <taxon>Clostridia</taxon>
        <taxon>Eubacteriales</taxon>
        <taxon>Oscillospiraceae</taxon>
        <taxon>Caproicibacterium</taxon>
    </lineage>
</organism>
<protein>
    <submittedName>
        <fullName evidence="3">DUF4340 domain-containing protein</fullName>
    </submittedName>
</protein>
<feature type="domain" description="DUF4340" evidence="2">
    <location>
        <begin position="125"/>
        <end position="289"/>
    </location>
</feature>
<dbReference type="RefSeq" id="WP_275844247.1">
    <property type="nucleotide sequence ID" value="NZ_CP135996.1"/>
</dbReference>
<dbReference type="EMBL" id="CP135996">
    <property type="protein sequence ID" value="WOC32188.1"/>
    <property type="molecule type" value="Genomic_DNA"/>
</dbReference>
<dbReference type="KEGG" id="carl:PXC00_13515"/>
<dbReference type="AlphaFoldDB" id="A0AA97H192"/>
<dbReference type="Proteomes" id="UP001300604">
    <property type="component" value="Chromosome"/>
</dbReference>
<name>A0AA97H192_9FIRM</name>
<gene>
    <name evidence="3" type="ORF">PXC00_13515</name>
</gene>
<proteinExistence type="predicted"/>
<reference evidence="3 4" key="2">
    <citation type="submission" date="2024-06" db="EMBL/GenBank/DDBJ databases">
        <title>Caproicibacterium argilliputei sp. nov, a novel caproic acid producing anaerobic bacterium isolated from pit mud.</title>
        <authorList>
            <person name="Xia S."/>
        </authorList>
    </citation>
    <scope>NUCLEOTIDE SEQUENCE [LARGE SCALE GENOMIC DNA]</scope>
    <source>
        <strain evidence="3 4">ZCY20-5</strain>
    </source>
</reference>
<evidence type="ECO:0000313" key="4">
    <source>
        <dbReference type="Proteomes" id="UP001300604"/>
    </source>
</evidence>
<dbReference type="Pfam" id="PF14238">
    <property type="entry name" value="DUF4340"/>
    <property type="match status" value="1"/>
</dbReference>
<feature type="region of interest" description="Disordered" evidence="1">
    <location>
        <begin position="322"/>
        <end position="341"/>
    </location>
</feature>
<dbReference type="InterPro" id="IPR025641">
    <property type="entry name" value="DUF4340"/>
</dbReference>
<keyword evidence="4" id="KW-1185">Reference proteome</keyword>